<name>A0A3A8QLU7_9BACT</name>
<keyword evidence="1" id="KW-0732">Signal</keyword>
<feature type="chain" id="PRO_5017437804" evidence="1">
    <location>
        <begin position="23"/>
        <end position="291"/>
    </location>
</feature>
<dbReference type="OrthoDB" id="5496723at2"/>
<evidence type="ECO:0000313" key="2">
    <source>
        <dbReference type="EMBL" id="RKH64164.1"/>
    </source>
</evidence>
<comment type="caution">
    <text evidence="2">The sequence shown here is derived from an EMBL/GenBank/DDBJ whole genome shotgun (WGS) entry which is preliminary data.</text>
</comment>
<organism evidence="2 3">
    <name type="scientific">Corallococcus interemptor</name>
    <dbReference type="NCBI Taxonomy" id="2316720"/>
    <lineage>
        <taxon>Bacteria</taxon>
        <taxon>Pseudomonadati</taxon>
        <taxon>Myxococcota</taxon>
        <taxon>Myxococcia</taxon>
        <taxon>Myxococcales</taxon>
        <taxon>Cystobacterineae</taxon>
        <taxon>Myxococcaceae</taxon>
        <taxon>Corallococcus</taxon>
    </lineage>
</organism>
<keyword evidence="3" id="KW-1185">Reference proteome</keyword>
<proteinExistence type="predicted"/>
<dbReference type="AlphaFoldDB" id="A0A3A8QLU7"/>
<feature type="signal peptide" evidence="1">
    <location>
        <begin position="1"/>
        <end position="22"/>
    </location>
</feature>
<accession>A0A3A8QLU7</accession>
<dbReference type="RefSeq" id="WP_121770999.1">
    <property type="nucleotide sequence ID" value="NZ_RAWM01000087.1"/>
</dbReference>
<sequence>MTSRLSPWLTLVVMLLALPVLAADAQRTGTWGAHVREQQLQLSLHPKDKPDSHHGFSAPLADFQGLSTADGSSAPFKLVREAGTFDFEGRFKDGQGVGTWRFSPDASFTKKLAELGIPKPDADEHMLLASVNVGPQRVQALAATGQKVTTVEELVQVGIFQVTPDYVRAMASAGYPKLTIEQLVACRIHQVTPERIQGYAALGFKGLPVDSLQAMSIHGVTPDFVREMRGLGFKDLSADDLVAMRIHGVTPAFVKEMREAGYENATAQDFISMRIHGIDSIFVRSMSKKRK</sequence>
<dbReference type="EMBL" id="RAWM01000087">
    <property type="protein sequence ID" value="RKH64164.1"/>
    <property type="molecule type" value="Genomic_DNA"/>
</dbReference>
<protein>
    <submittedName>
        <fullName evidence="2">4-hydroxy-3-methylbut-2-enyl diphosphate reductase</fullName>
    </submittedName>
</protein>
<reference evidence="3" key="1">
    <citation type="submission" date="2018-09" db="EMBL/GenBank/DDBJ databases">
        <authorList>
            <person name="Livingstone P.G."/>
            <person name="Whitworth D.E."/>
        </authorList>
    </citation>
    <scope>NUCLEOTIDE SEQUENCE [LARGE SCALE GENOMIC DNA]</scope>
    <source>
        <strain evidence="3">AB047A</strain>
    </source>
</reference>
<evidence type="ECO:0000313" key="3">
    <source>
        <dbReference type="Proteomes" id="UP000282656"/>
    </source>
</evidence>
<gene>
    <name evidence="2" type="ORF">D7X96_26210</name>
</gene>
<dbReference type="Proteomes" id="UP000282656">
    <property type="component" value="Unassembled WGS sequence"/>
</dbReference>
<evidence type="ECO:0000256" key="1">
    <source>
        <dbReference type="SAM" id="SignalP"/>
    </source>
</evidence>